<evidence type="ECO:0000256" key="1">
    <source>
        <dbReference type="ARBA" id="ARBA00004651"/>
    </source>
</evidence>
<organism evidence="13 14">
    <name type="scientific">Leptospira ognonensis</name>
    <dbReference type="NCBI Taxonomy" id="2484945"/>
    <lineage>
        <taxon>Bacteria</taxon>
        <taxon>Pseudomonadati</taxon>
        <taxon>Spirochaetota</taxon>
        <taxon>Spirochaetia</taxon>
        <taxon>Leptospirales</taxon>
        <taxon>Leptospiraceae</taxon>
        <taxon>Leptospira</taxon>
    </lineage>
</organism>
<evidence type="ECO:0000256" key="8">
    <source>
        <dbReference type="ARBA" id="ARBA00023065"/>
    </source>
</evidence>
<proteinExistence type="inferred from homology"/>
<dbReference type="GO" id="GO:0005886">
    <property type="term" value="C:plasma membrane"/>
    <property type="evidence" value="ECO:0007669"/>
    <property type="project" value="UniProtKB-SubCell"/>
</dbReference>
<evidence type="ECO:0000256" key="9">
    <source>
        <dbReference type="ARBA" id="ARBA00023136"/>
    </source>
</evidence>
<evidence type="ECO:0000256" key="11">
    <source>
        <dbReference type="ARBA" id="ARBA00045497"/>
    </source>
</evidence>
<dbReference type="InterPro" id="IPR004488">
    <property type="entry name" value="Mg/Co-transport_prot_CorA"/>
</dbReference>
<name>A0A4R9KAR4_9LEPT</name>
<evidence type="ECO:0000313" key="13">
    <source>
        <dbReference type="EMBL" id="TGL61894.1"/>
    </source>
</evidence>
<dbReference type="FunFam" id="1.20.58.340:FF:000004">
    <property type="entry name" value="Magnesium transport protein CorA"/>
    <property type="match status" value="1"/>
</dbReference>
<dbReference type="GO" id="GO:0000287">
    <property type="term" value="F:magnesium ion binding"/>
    <property type="evidence" value="ECO:0007669"/>
    <property type="project" value="TreeGrafter"/>
</dbReference>
<dbReference type="SUPFAM" id="SSF143865">
    <property type="entry name" value="CorA soluble domain-like"/>
    <property type="match status" value="1"/>
</dbReference>
<reference evidence="13" key="1">
    <citation type="journal article" date="2019" name="PLoS Negl. Trop. Dis.">
        <title>Revisiting the worldwide diversity of Leptospira species in the environment.</title>
        <authorList>
            <person name="Vincent A.T."/>
            <person name="Schiettekatte O."/>
            <person name="Bourhy P."/>
            <person name="Veyrier F.J."/>
            <person name="Picardeau M."/>
        </authorList>
    </citation>
    <scope>NUCLEOTIDE SEQUENCE [LARGE SCALE GENOMIC DNA]</scope>
    <source>
        <strain evidence="13">201702476</strain>
    </source>
</reference>
<accession>A0A4R9KAR4</accession>
<dbReference type="GO" id="GO:0015087">
    <property type="term" value="F:cobalt ion transmembrane transporter activity"/>
    <property type="evidence" value="ECO:0007669"/>
    <property type="project" value="UniProtKB-UniRule"/>
</dbReference>
<dbReference type="RefSeq" id="WP_135622570.1">
    <property type="nucleotide sequence ID" value="NZ_RQGD01000014.1"/>
</dbReference>
<dbReference type="Pfam" id="PF01544">
    <property type="entry name" value="CorA"/>
    <property type="match status" value="1"/>
</dbReference>
<evidence type="ECO:0000256" key="4">
    <source>
        <dbReference type="ARBA" id="ARBA00022475"/>
    </source>
</evidence>
<sequence>MPGRFNYILSPSSKEEISPELPLPLAKHGKHWIHITAENEEQLTVLFEKHKIHPLTIEDILNPNSRIKLEKFPNYIFFIFKGYQFEKNLLIAKNFNFILTENQIISITLDYRDSIGELIEDWKTNHKILARGYEFIVHKILDIETDHTLLIAQKIEERIEHFEEQIFTNAKTLDIGNVYSLRGNLQNMKKGINQNKEVLEDVEKIKNSFFSDEADAFFRDVRDHSIRILELVDSNIESISSALEAHIALSSRKTNEIMKILTIMTAIMLPMSLIAGIFGMNFQYIPALNWEYGYHLSIVMMIFTGIIMMLYFKLKRWF</sequence>
<evidence type="ECO:0000256" key="2">
    <source>
        <dbReference type="ARBA" id="ARBA00009765"/>
    </source>
</evidence>
<dbReference type="AlphaFoldDB" id="A0A4R9KAR4"/>
<dbReference type="PANTHER" id="PTHR46494:SF1">
    <property type="entry name" value="CORA FAMILY METAL ION TRANSPORTER (EUROFUNG)"/>
    <property type="match status" value="1"/>
</dbReference>
<dbReference type="GO" id="GO:0015095">
    <property type="term" value="F:magnesium ion transmembrane transporter activity"/>
    <property type="evidence" value="ECO:0007669"/>
    <property type="project" value="UniProtKB-UniRule"/>
</dbReference>
<dbReference type="OrthoDB" id="9803416at2"/>
<keyword evidence="8 12" id="KW-0406">Ion transport</keyword>
<evidence type="ECO:0000256" key="5">
    <source>
        <dbReference type="ARBA" id="ARBA00022692"/>
    </source>
</evidence>
<keyword evidence="9 12" id="KW-0472">Membrane</keyword>
<comment type="function">
    <text evidence="11">Mediates influx of magnesium ions. Alternates between open and closed states. Activated by low cytoplasmic Mg(2+) levels. Inactive when cytoplasmic Mg(2+) levels are high.</text>
</comment>
<dbReference type="PANTHER" id="PTHR46494">
    <property type="entry name" value="CORA FAMILY METAL ION TRANSPORTER (EUROFUNG)"/>
    <property type="match status" value="1"/>
</dbReference>
<feature type="transmembrane region" description="Helical" evidence="12">
    <location>
        <begin position="292"/>
        <end position="312"/>
    </location>
</feature>
<dbReference type="Gene3D" id="1.20.58.340">
    <property type="entry name" value="Magnesium transport protein CorA, transmembrane region"/>
    <property type="match status" value="2"/>
</dbReference>
<keyword evidence="14" id="KW-1185">Reference proteome</keyword>
<feature type="transmembrane region" description="Helical" evidence="12">
    <location>
        <begin position="260"/>
        <end position="280"/>
    </location>
</feature>
<comment type="similarity">
    <text evidence="2 12">Belongs to the CorA metal ion transporter (MIT) (TC 1.A.35) family.</text>
</comment>
<comment type="catalytic activity">
    <reaction evidence="10">
        <text>Mg(2+)(in) = Mg(2+)(out)</text>
        <dbReference type="Rhea" id="RHEA:29827"/>
        <dbReference type="ChEBI" id="CHEBI:18420"/>
    </reaction>
</comment>
<keyword evidence="7 12" id="KW-1133">Transmembrane helix</keyword>
<dbReference type="SUPFAM" id="SSF144083">
    <property type="entry name" value="Magnesium transport protein CorA, transmembrane region"/>
    <property type="match status" value="1"/>
</dbReference>
<comment type="subcellular location">
    <subcellularLocation>
        <location evidence="1">Cell membrane</location>
        <topology evidence="1">Multi-pass membrane protein</topology>
    </subcellularLocation>
    <subcellularLocation>
        <location evidence="12">Membrane</location>
        <topology evidence="12">Multi-pass membrane protein</topology>
    </subcellularLocation>
</comment>
<evidence type="ECO:0000313" key="14">
    <source>
        <dbReference type="Proteomes" id="UP000297693"/>
    </source>
</evidence>
<dbReference type="EMBL" id="RQGD01000014">
    <property type="protein sequence ID" value="TGL61894.1"/>
    <property type="molecule type" value="Genomic_DNA"/>
</dbReference>
<keyword evidence="4 12" id="KW-1003">Cell membrane</keyword>
<dbReference type="Gene3D" id="3.30.460.20">
    <property type="entry name" value="CorA soluble domain-like"/>
    <property type="match status" value="1"/>
</dbReference>
<protein>
    <recommendedName>
        <fullName evidence="12">Magnesium transport protein CorA</fullName>
    </recommendedName>
</protein>
<dbReference type="InterPro" id="IPR002523">
    <property type="entry name" value="MgTranspt_CorA/ZnTranspt_ZntB"/>
</dbReference>
<evidence type="ECO:0000256" key="3">
    <source>
        <dbReference type="ARBA" id="ARBA00022448"/>
    </source>
</evidence>
<dbReference type="InterPro" id="IPR045863">
    <property type="entry name" value="CorA_TM1_TM2"/>
</dbReference>
<evidence type="ECO:0000256" key="10">
    <source>
        <dbReference type="ARBA" id="ARBA00034269"/>
    </source>
</evidence>
<dbReference type="GO" id="GO:0050897">
    <property type="term" value="F:cobalt ion binding"/>
    <property type="evidence" value="ECO:0007669"/>
    <property type="project" value="TreeGrafter"/>
</dbReference>
<gene>
    <name evidence="12 13" type="primary">corA</name>
    <name evidence="13" type="ORF">EHQ58_04615</name>
</gene>
<evidence type="ECO:0000256" key="7">
    <source>
        <dbReference type="ARBA" id="ARBA00022989"/>
    </source>
</evidence>
<comment type="caution">
    <text evidence="13">The sequence shown here is derived from an EMBL/GenBank/DDBJ whole genome shotgun (WGS) entry which is preliminary data.</text>
</comment>
<evidence type="ECO:0000256" key="6">
    <source>
        <dbReference type="ARBA" id="ARBA00022842"/>
    </source>
</evidence>
<keyword evidence="3 12" id="KW-0813">Transport</keyword>
<dbReference type="NCBIfam" id="TIGR00383">
    <property type="entry name" value="corA"/>
    <property type="match status" value="1"/>
</dbReference>
<keyword evidence="5 12" id="KW-0812">Transmembrane</keyword>
<evidence type="ECO:0000256" key="12">
    <source>
        <dbReference type="RuleBase" id="RU362010"/>
    </source>
</evidence>
<dbReference type="InterPro" id="IPR045861">
    <property type="entry name" value="CorA_cytoplasmic_dom"/>
</dbReference>
<keyword evidence="6 12" id="KW-0460">Magnesium</keyword>
<dbReference type="CDD" id="cd12822">
    <property type="entry name" value="TmCorA-like"/>
    <property type="match status" value="1"/>
</dbReference>
<dbReference type="Proteomes" id="UP000297693">
    <property type="component" value="Unassembled WGS sequence"/>
</dbReference>